<name>A0A9D4N9D4_DREPO</name>
<reference evidence="2" key="2">
    <citation type="submission" date="2020-11" db="EMBL/GenBank/DDBJ databases">
        <authorList>
            <person name="McCartney M.A."/>
            <person name="Auch B."/>
            <person name="Kono T."/>
            <person name="Mallez S."/>
            <person name="Becker A."/>
            <person name="Gohl D.M."/>
            <person name="Silverstein K.A.T."/>
            <person name="Koren S."/>
            <person name="Bechman K.B."/>
            <person name="Herman A."/>
            <person name="Abrahante J.E."/>
            <person name="Garbe J."/>
        </authorList>
    </citation>
    <scope>NUCLEOTIDE SEQUENCE</scope>
    <source>
        <strain evidence="2">Duluth1</strain>
        <tissue evidence="2">Whole animal</tissue>
    </source>
</reference>
<evidence type="ECO:0000313" key="2">
    <source>
        <dbReference type="EMBL" id="KAH3890170.1"/>
    </source>
</evidence>
<gene>
    <name evidence="2" type="ORF">DPMN_014242</name>
</gene>
<evidence type="ECO:0000313" key="3">
    <source>
        <dbReference type="Proteomes" id="UP000828390"/>
    </source>
</evidence>
<feature type="region of interest" description="Disordered" evidence="1">
    <location>
        <begin position="88"/>
        <end position="173"/>
    </location>
</feature>
<accession>A0A9D4N9D4</accession>
<dbReference type="Proteomes" id="UP000828390">
    <property type="component" value="Unassembled WGS sequence"/>
</dbReference>
<dbReference type="AlphaFoldDB" id="A0A9D4N9D4"/>
<feature type="compositionally biased region" description="Basic and acidic residues" evidence="1">
    <location>
        <begin position="102"/>
        <end position="129"/>
    </location>
</feature>
<reference evidence="2" key="1">
    <citation type="journal article" date="2019" name="bioRxiv">
        <title>The Genome of the Zebra Mussel, Dreissena polymorpha: A Resource for Invasive Species Research.</title>
        <authorList>
            <person name="McCartney M.A."/>
            <person name="Auch B."/>
            <person name="Kono T."/>
            <person name="Mallez S."/>
            <person name="Zhang Y."/>
            <person name="Obille A."/>
            <person name="Becker A."/>
            <person name="Abrahante J.E."/>
            <person name="Garbe J."/>
            <person name="Badalamenti J.P."/>
            <person name="Herman A."/>
            <person name="Mangelson H."/>
            <person name="Liachko I."/>
            <person name="Sullivan S."/>
            <person name="Sone E.D."/>
            <person name="Koren S."/>
            <person name="Silverstein K.A.T."/>
            <person name="Beckman K.B."/>
            <person name="Gohl D.M."/>
        </authorList>
    </citation>
    <scope>NUCLEOTIDE SEQUENCE</scope>
    <source>
        <strain evidence="2">Duluth1</strain>
        <tissue evidence="2">Whole animal</tissue>
    </source>
</reference>
<sequence>MVRFTRFKDCELILGRANRQQQHNRSYSVQQDFSDKVRKHRHILGERMVQERRNANYAVIRYDKLFVNYQVYKYNYITQSIVPIGTRRPTTRQRPARGIPRGHPDNNNDAHHRLDGNNRINHVNDDVSERIPPYDGNPPTRDNISSHEDDVRSDTSFMDSEFGRNPTNNDSTRKSLDINIASWNIAGLRKYISNLEFKTYLSSFDIVSLCELGETVVVNLIHY</sequence>
<protein>
    <submittedName>
        <fullName evidence="2">Uncharacterized protein</fullName>
    </submittedName>
</protein>
<evidence type="ECO:0000256" key="1">
    <source>
        <dbReference type="SAM" id="MobiDB-lite"/>
    </source>
</evidence>
<dbReference type="EMBL" id="JAIWYP010000001">
    <property type="protein sequence ID" value="KAH3890170.1"/>
    <property type="molecule type" value="Genomic_DNA"/>
</dbReference>
<proteinExistence type="predicted"/>
<organism evidence="2 3">
    <name type="scientific">Dreissena polymorpha</name>
    <name type="common">Zebra mussel</name>
    <name type="synonym">Mytilus polymorpha</name>
    <dbReference type="NCBI Taxonomy" id="45954"/>
    <lineage>
        <taxon>Eukaryota</taxon>
        <taxon>Metazoa</taxon>
        <taxon>Spiralia</taxon>
        <taxon>Lophotrochozoa</taxon>
        <taxon>Mollusca</taxon>
        <taxon>Bivalvia</taxon>
        <taxon>Autobranchia</taxon>
        <taxon>Heteroconchia</taxon>
        <taxon>Euheterodonta</taxon>
        <taxon>Imparidentia</taxon>
        <taxon>Neoheterodontei</taxon>
        <taxon>Myida</taxon>
        <taxon>Dreissenoidea</taxon>
        <taxon>Dreissenidae</taxon>
        <taxon>Dreissena</taxon>
    </lineage>
</organism>
<feature type="compositionally biased region" description="Basic and acidic residues" evidence="1">
    <location>
        <begin position="144"/>
        <end position="153"/>
    </location>
</feature>
<comment type="caution">
    <text evidence="2">The sequence shown here is derived from an EMBL/GenBank/DDBJ whole genome shotgun (WGS) entry which is preliminary data.</text>
</comment>
<keyword evidence="3" id="KW-1185">Reference proteome</keyword>